<keyword evidence="6 9" id="KW-0143">Chaperone</keyword>
<dbReference type="GO" id="GO:0042603">
    <property type="term" value="C:capsule"/>
    <property type="evidence" value="ECO:0007669"/>
    <property type="project" value="UniProtKB-SubCell"/>
</dbReference>
<feature type="binding site" evidence="9">
    <location>
        <begin position="29"/>
        <end position="32"/>
    </location>
    <ligand>
        <name>ATP</name>
        <dbReference type="ChEBI" id="CHEBI:30616"/>
    </ligand>
</feature>
<evidence type="ECO:0000256" key="7">
    <source>
        <dbReference type="ARBA" id="ARBA00023235"/>
    </source>
</evidence>
<comment type="caution">
    <text evidence="9">Lacks conserved residue(s) required for the propagation of feature annotation.</text>
</comment>
<dbReference type="NCBIfam" id="NF009487">
    <property type="entry name" value="PRK12849.1"/>
    <property type="match status" value="1"/>
</dbReference>
<dbReference type="PANTHER" id="PTHR45633">
    <property type="entry name" value="60 KDA HEAT SHOCK PROTEIN, MITOCHONDRIAL"/>
    <property type="match status" value="1"/>
</dbReference>
<dbReference type="Proteomes" id="UP000467636">
    <property type="component" value="Chromosome"/>
</dbReference>
<sequence length="540" mass="55592">MSKQIEFNEAARRALEAGVDKLADAVRVTLGPRGRSVVLAKAFGGPTVTMDGVTVAREIDLEDPFENLGAQLVKSVATKTNDVAGDGTTTATVLAQAIITGGLRNVAAGANPIALGAGIAKAADAVSAALLAAATPVTGKESIAQVANVSSRDEQIGELVGEAMTKVGSDGVVSVEESSTLNTELQITDGVGFDKGFLSAYFVTDFDSQEAVLEDALILLHRDKISSLPDLLPLLEKVAESGKPLLVIAEDVEGEPLSTLVVNAIRKTLKAVAVKAPYFGDRRKAFLEDLAIVTGAQVINPDVGLTLREAGLDLLGSARRVVVSKDDTVIVDGAGTAEAIAARVKQLRAEIEATDSDWDREKLEERLAKLAGGVAVIKVGAATETALKERKHRVEDAVAAAKAAVEEGIVTGGGAALVQARAALSELRSSLTGDEKLGVEVFAAALSAPLYWIAANAGLDGAVVTSKVAELPAGQGFNAATLTYGDLAADGIVDPVKVTRSAVQNAASVARMVLTTETAVVDKPAEADEHAGHGHHGHAH</sequence>
<dbReference type="NCBIfam" id="NF009488">
    <property type="entry name" value="PRK12850.1"/>
    <property type="match status" value="1"/>
</dbReference>
<dbReference type="Pfam" id="PF00118">
    <property type="entry name" value="Cpn60_TCP1"/>
    <property type="match status" value="1"/>
</dbReference>
<dbReference type="Gene3D" id="3.50.7.10">
    <property type="entry name" value="GroEL"/>
    <property type="match status" value="1"/>
</dbReference>
<dbReference type="FunFam" id="3.50.7.10:FF:000001">
    <property type="entry name" value="60 kDa chaperonin"/>
    <property type="match status" value="1"/>
</dbReference>
<name>A0AAD1HV47_9MYCO</name>
<evidence type="ECO:0000256" key="9">
    <source>
        <dbReference type="HAMAP-Rule" id="MF_00600"/>
    </source>
</evidence>
<dbReference type="GO" id="GO:0005524">
    <property type="term" value="F:ATP binding"/>
    <property type="evidence" value="ECO:0007669"/>
    <property type="project" value="UniProtKB-UniRule"/>
</dbReference>
<comment type="similarity">
    <text evidence="3 9 10">Belongs to the chaperonin (HSP60) family.</text>
</comment>
<evidence type="ECO:0000256" key="5">
    <source>
        <dbReference type="ARBA" id="ARBA00022840"/>
    </source>
</evidence>
<dbReference type="EC" id="5.6.1.7" evidence="9"/>
<dbReference type="NCBIfam" id="NF000592">
    <property type="entry name" value="PRK00013.1"/>
    <property type="match status" value="1"/>
</dbReference>
<evidence type="ECO:0000256" key="3">
    <source>
        <dbReference type="ARBA" id="ARBA00006607"/>
    </source>
</evidence>
<accession>A0AAD1HV47</accession>
<keyword evidence="4 9" id="KW-0547">Nucleotide-binding</keyword>
<feature type="binding site" evidence="9">
    <location>
        <position position="494"/>
    </location>
    <ligand>
        <name>ATP</name>
        <dbReference type="ChEBI" id="CHEBI:30616"/>
    </ligand>
</feature>
<feature type="region of interest" description="Disordered" evidence="12">
    <location>
        <begin position="521"/>
        <end position="540"/>
    </location>
</feature>
<dbReference type="InterPro" id="IPR027413">
    <property type="entry name" value="GROEL-like_equatorial_sf"/>
</dbReference>
<feature type="compositionally biased region" description="Basic and acidic residues" evidence="12">
    <location>
        <begin position="523"/>
        <end position="532"/>
    </location>
</feature>
<evidence type="ECO:0000256" key="2">
    <source>
        <dbReference type="ARBA" id="ARBA00004241"/>
    </source>
</evidence>
<keyword evidence="14" id="KW-1185">Reference proteome</keyword>
<dbReference type="NCBIfam" id="TIGR02348">
    <property type="entry name" value="GroEL"/>
    <property type="match status" value="1"/>
</dbReference>
<dbReference type="GO" id="GO:0140662">
    <property type="term" value="F:ATP-dependent protein folding chaperone"/>
    <property type="evidence" value="ECO:0007669"/>
    <property type="project" value="InterPro"/>
</dbReference>
<evidence type="ECO:0000313" key="14">
    <source>
        <dbReference type="Proteomes" id="UP000467636"/>
    </source>
</evidence>
<dbReference type="SUPFAM" id="SSF52029">
    <property type="entry name" value="GroEL apical domain-like"/>
    <property type="match status" value="1"/>
</dbReference>
<keyword evidence="7 9" id="KW-0413">Isomerase</keyword>
<evidence type="ECO:0000256" key="4">
    <source>
        <dbReference type="ARBA" id="ARBA00022741"/>
    </source>
</evidence>
<dbReference type="NCBIfam" id="NF009489">
    <property type="entry name" value="PRK12851.1"/>
    <property type="match status" value="1"/>
</dbReference>
<dbReference type="InterPro" id="IPR027410">
    <property type="entry name" value="TCP-1-like_intermed_sf"/>
</dbReference>
<dbReference type="GO" id="GO:0016853">
    <property type="term" value="F:isomerase activity"/>
    <property type="evidence" value="ECO:0007669"/>
    <property type="project" value="UniProtKB-KW"/>
</dbReference>
<organism evidence="13 14">
    <name type="scientific">Mycolicibacter terrae</name>
    <dbReference type="NCBI Taxonomy" id="1788"/>
    <lineage>
        <taxon>Bacteria</taxon>
        <taxon>Bacillati</taxon>
        <taxon>Actinomycetota</taxon>
        <taxon>Actinomycetes</taxon>
        <taxon>Mycobacteriales</taxon>
        <taxon>Mycobacteriaceae</taxon>
        <taxon>Mycolicibacter</taxon>
    </lineage>
</organism>
<dbReference type="GO" id="GO:0042026">
    <property type="term" value="P:protein refolding"/>
    <property type="evidence" value="ECO:0007669"/>
    <property type="project" value="UniProtKB-UniRule"/>
</dbReference>
<keyword evidence="9" id="KW-0963">Cytoplasm</keyword>
<evidence type="ECO:0000313" key="13">
    <source>
        <dbReference type="EMBL" id="BBX21425.1"/>
    </source>
</evidence>
<evidence type="ECO:0000256" key="12">
    <source>
        <dbReference type="SAM" id="MobiDB-lite"/>
    </source>
</evidence>
<dbReference type="GO" id="GO:0051082">
    <property type="term" value="F:unfolded protein binding"/>
    <property type="evidence" value="ECO:0007669"/>
    <property type="project" value="UniProtKB-UniRule"/>
</dbReference>
<dbReference type="InterPro" id="IPR001844">
    <property type="entry name" value="Cpn60/GroEL"/>
</dbReference>
<dbReference type="HAMAP" id="MF_00600">
    <property type="entry name" value="CH60"/>
    <property type="match status" value="1"/>
</dbReference>
<dbReference type="Gene3D" id="1.10.560.10">
    <property type="entry name" value="GroEL-like equatorial domain"/>
    <property type="match status" value="1"/>
</dbReference>
<comment type="subcellular location">
    <subcellularLocation>
        <location evidence="2">Cell surface</location>
    </subcellularLocation>
    <subcellularLocation>
        <location evidence="9">Cytoplasm</location>
    </subcellularLocation>
    <subcellularLocation>
        <location evidence="8">Secreted</location>
        <location evidence="8">Capsule</location>
    </subcellularLocation>
    <subcellularLocation>
        <location evidence="1">Secreted</location>
        <location evidence="1">Cell wall</location>
    </subcellularLocation>
</comment>
<dbReference type="Gene3D" id="3.30.260.10">
    <property type="entry name" value="TCP-1-like chaperonin intermediate domain"/>
    <property type="match status" value="1"/>
</dbReference>
<dbReference type="CDD" id="cd03344">
    <property type="entry name" value="GroEL"/>
    <property type="match status" value="1"/>
</dbReference>
<reference evidence="13 14" key="1">
    <citation type="journal article" date="2019" name="Emerg. Microbes Infect.">
        <title>Comprehensive subspecies identification of 175 nontuberculous mycobacteria species based on 7547 genomic profiles.</title>
        <authorList>
            <person name="Matsumoto Y."/>
            <person name="Kinjo T."/>
            <person name="Motooka D."/>
            <person name="Nabeya D."/>
            <person name="Jung N."/>
            <person name="Uechi K."/>
            <person name="Horii T."/>
            <person name="Iida T."/>
            <person name="Fujita J."/>
            <person name="Nakamura S."/>
        </authorList>
    </citation>
    <scope>NUCLEOTIDE SEQUENCE [LARGE SCALE GENOMIC DNA]</scope>
    <source>
        <strain evidence="13 14">JCM 12143</strain>
    </source>
</reference>
<comment type="subunit">
    <text evidence="9 11">Forms a cylinder of 14 subunits composed of two heptameric rings stacked back-to-back. Interacts with the co-chaperonin GroES.</text>
</comment>
<keyword evidence="5 9" id="KW-0067">ATP-binding</keyword>
<proteinExistence type="inferred from homology"/>
<dbReference type="PRINTS" id="PR00298">
    <property type="entry name" value="CHAPERONIN60"/>
</dbReference>
<dbReference type="InterPro" id="IPR027409">
    <property type="entry name" value="GroEL-like_apical_dom_sf"/>
</dbReference>
<feature type="binding site" evidence="9">
    <location>
        <begin position="86"/>
        <end position="90"/>
    </location>
    <ligand>
        <name>ATP</name>
        <dbReference type="ChEBI" id="CHEBI:30616"/>
    </ligand>
</feature>
<protein>
    <recommendedName>
        <fullName evidence="9">Chaperonin GroEL</fullName>
        <ecNumber evidence="9">5.6.1.7</ecNumber>
    </recommendedName>
    <alternativeName>
        <fullName evidence="9">60 kDa chaperonin</fullName>
    </alternativeName>
    <alternativeName>
        <fullName evidence="9">Chaperonin-60</fullName>
        <shortName evidence="9">Cpn60</shortName>
    </alternativeName>
</protein>
<evidence type="ECO:0000256" key="1">
    <source>
        <dbReference type="ARBA" id="ARBA00004191"/>
    </source>
</evidence>
<dbReference type="InterPro" id="IPR002423">
    <property type="entry name" value="Cpn60/GroEL/TCP-1"/>
</dbReference>
<dbReference type="GO" id="GO:0009986">
    <property type="term" value="C:cell surface"/>
    <property type="evidence" value="ECO:0007669"/>
    <property type="project" value="UniProtKB-SubCell"/>
</dbReference>
<dbReference type="PROSITE" id="PS00296">
    <property type="entry name" value="CHAPERONINS_CPN60"/>
    <property type="match status" value="1"/>
</dbReference>
<dbReference type="SUPFAM" id="SSF54849">
    <property type="entry name" value="GroEL-intermediate domain like"/>
    <property type="match status" value="1"/>
</dbReference>
<dbReference type="RefSeq" id="WP_085261308.1">
    <property type="nucleotide sequence ID" value="NZ_AP022564.1"/>
</dbReference>
<dbReference type="EMBL" id="AP022564">
    <property type="protein sequence ID" value="BBX21425.1"/>
    <property type="molecule type" value="Genomic_DNA"/>
</dbReference>
<evidence type="ECO:0000256" key="11">
    <source>
        <dbReference type="RuleBase" id="RU000419"/>
    </source>
</evidence>
<gene>
    <name evidence="13" type="primary">groL2</name>
    <name evidence="9" type="synonym">groEL</name>
    <name evidence="9" type="synonym">groL</name>
    <name evidence="13" type="ORF">MTER_08360</name>
</gene>
<feature type="binding site" evidence="9">
    <location>
        <begin position="478"/>
        <end position="480"/>
    </location>
    <ligand>
        <name>ATP</name>
        <dbReference type="ChEBI" id="CHEBI:30616"/>
    </ligand>
</feature>
<evidence type="ECO:0000256" key="8">
    <source>
        <dbReference type="ARBA" id="ARBA00025702"/>
    </source>
</evidence>
<dbReference type="GO" id="GO:0009408">
    <property type="term" value="P:response to heat"/>
    <property type="evidence" value="ECO:0007669"/>
    <property type="project" value="UniProtKB-ARBA"/>
</dbReference>
<dbReference type="GO" id="GO:0005737">
    <property type="term" value="C:cytoplasm"/>
    <property type="evidence" value="ECO:0007669"/>
    <property type="project" value="UniProtKB-SubCell"/>
</dbReference>
<evidence type="ECO:0000256" key="10">
    <source>
        <dbReference type="RuleBase" id="RU000418"/>
    </source>
</evidence>
<dbReference type="SUPFAM" id="SSF48592">
    <property type="entry name" value="GroEL equatorial domain-like"/>
    <property type="match status" value="1"/>
</dbReference>
<dbReference type="InterPro" id="IPR018370">
    <property type="entry name" value="Chaperonin_Cpn60_CS"/>
</dbReference>
<evidence type="ECO:0000256" key="6">
    <source>
        <dbReference type="ARBA" id="ARBA00023186"/>
    </source>
</evidence>
<feature type="binding site" evidence="9">
    <location>
        <position position="413"/>
    </location>
    <ligand>
        <name>ATP</name>
        <dbReference type="ChEBI" id="CHEBI:30616"/>
    </ligand>
</feature>
<comment type="function">
    <text evidence="9 11">Together with its co-chaperonin GroES, plays an essential role in assisting protein folding. The GroEL-GroES system forms a nano-cage that allows encapsulation of the non-native substrate proteins and provides a physical environment optimized to promote and accelerate protein folding.</text>
</comment>
<dbReference type="AlphaFoldDB" id="A0AAD1HV47"/>